<dbReference type="RefSeq" id="WP_018442520.1">
    <property type="nucleotide sequence ID" value="NZ_KB890187.1"/>
</dbReference>
<comment type="caution">
    <text evidence="1">The sequence shown here is derived from an EMBL/GenBank/DDBJ whole genome shotgun (WGS) entry which is preliminary data.</text>
</comment>
<reference evidence="1 2" key="1">
    <citation type="submission" date="2018-01" db="EMBL/GenBank/DDBJ databases">
        <title>Whole genome analyses suggest that Burkholderia sensu lato contains two further novel genera in the rhizoxinica-symbiotica group Mycetohabitans gen. nov., and Trinickia gen. nov.: implications for the evolution of diazotrophy and nodulation in the Burkholderiaceae.</title>
        <authorList>
            <person name="Estrada-de los Santos P."/>
            <person name="Palmer M."/>
            <person name="Chavez-Ramirez B."/>
            <person name="Beukes C."/>
            <person name="Steenkamp E.T."/>
            <person name="Hirsch A.M."/>
            <person name="Manyaka P."/>
            <person name="Maluk M."/>
            <person name="Lafos M."/>
            <person name="Crook M."/>
            <person name="Gross E."/>
            <person name="Simon M.F."/>
            <person name="Bueno dos Reis Junior F."/>
            <person name="Poole P.S."/>
            <person name="Venter S.N."/>
            <person name="James E.K."/>
        </authorList>
    </citation>
    <scope>NUCLEOTIDE SEQUENCE [LARGE SCALE GENOMIC DNA]</scope>
    <source>
        <strain evidence="1 2">JPY 581</strain>
    </source>
</reference>
<dbReference type="Proteomes" id="UP000235777">
    <property type="component" value="Unassembled WGS sequence"/>
</dbReference>
<gene>
    <name evidence="1" type="primary">vasA</name>
    <name evidence="1" type="ORF">C0Z20_18310</name>
</gene>
<accession>A0A2N7X1K7</accession>
<protein>
    <submittedName>
        <fullName evidence="1">Type VI secretion system baseplate subunit TssF</fullName>
    </submittedName>
</protein>
<dbReference type="PANTHER" id="PTHR35370">
    <property type="entry name" value="CYTOPLASMIC PROTEIN-RELATED-RELATED"/>
    <property type="match status" value="1"/>
</dbReference>
<dbReference type="PANTHER" id="PTHR35370:SF1">
    <property type="entry name" value="TYPE VI SECRETION SYSTEM COMPONENT TSSF1"/>
    <property type="match status" value="1"/>
</dbReference>
<name>A0A2N7X1K7_9BURK</name>
<keyword evidence="2" id="KW-1185">Reference proteome</keyword>
<organism evidence="1 2">
    <name type="scientific">Trinickia symbiotica</name>
    <dbReference type="NCBI Taxonomy" id="863227"/>
    <lineage>
        <taxon>Bacteria</taxon>
        <taxon>Pseudomonadati</taxon>
        <taxon>Pseudomonadota</taxon>
        <taxon>Betaproteobacteria</taxon>
        <taxon>Burkholderiales</taxon>
        <taxon>Burkholderiaceae</taxon>
        <taxon>Trinickia</taxon>
    </lineage>
</organism>
<proteinExistence type="predicted"/>
<sequence length="621" mass="69145">MEALLPYYDRELAFLRRYAPGFADRYPKIAPRLAFADTQSDDPHVERMIDALALLGARINRKLDDDYPELAEALLEVLYPHYLRPFPSCSIAQFVPSSAERIDEPVTIPRGTQLRSRDVNGVHCCFRTAYDVILAPIRLARAQFRALAELPAHAPVLPGDASGVVSFLFESTSSASDLTAIGLDSVRAYLHGEQSFVATLADSLFMKAIAAYVEADEPGEWRRLPALPLEQAGFSDTQSLIDYPAKSHPAYRLLTEYFAFPEKFGFIDFDIAAMLRESRRCRRLTLHVVIGRVRGETQVPRLIESLAAHHLRLFCSPVVNLFRQPGEPIHVSHEVVSYPVVANARNAREYEVYSIDAVHLVREGANEQTIMEFRPFYALRHDEAGKAGRYWFARRNATVADMSPGYETEISIIESAFDPSSAQTDTLSLELTCTNRDLPARLAIGLEGGDLFLDDAAMEDDAALTVGANPISMLCRPTPTVRVERGASMQLRLVSHLALGHAPLVDDDLASLKELLSLYDLRHTAVSTRQIEGLVGVERRPAVQWLPGKPFATFVRGDEIRLTIDEAHFVGTSVAAFVRVLDAFFGLYVNLNRFVQLIAVSKRTGEEIMRCKPRSAESTLA</sequence>
<evidence type="ECO:0000313" key="2">
    <source>
        <dbReference type="Proteomes" id="UP000235777"/>
    </source>
</evidence>
<dbReference type="EMBL" id="PNYC01000011">
    <property type="protein sequence ID" value="PMS35442.1"/>
    <property type="molecule type" value="Genomic_DNA"/>
</dbReference>
<dbReference type="NCBIfam" id="TIGR03359">
    <property type="entry name" value="VI_chp_6"/>
    <property type="match status" value="1"/>
</dbReference>
<dbReference type="STRING" id="863227.GCA_000373005_03921"/>
<dbReference type="Pfam" id="PF05947">
    <property type="entry name" value="T6SS_TssF"/>
    <property type="match status" value="1"/>
</dbReference>
<dbReference type="OrthoDB" id="9763676at2"/>
<dbReference type="AlphaFoldDB" id="A0A2N7X1K7"/>
<evidence type="ECO:0000313" key="1">
    <source>
        <dbReference type="EMBL" id="PMS35442.1"/>
    </source>
</evidence>
<dbReference type="PIRSF" id="PIRSF028304">
    <property type="entry name" value="UCP028304"/>
    <property type="match status" value="1"/>
</dbReference>
<dbReference type="InterPro" id="IPR010272">
    <property type="entry name" value="T6SS_TssF"/>
</dbReference>